<evidence type="ECO:0000256" key="1">
    <source>
        <dbReference type="SAM" id="MobiDB-lite"/>
    </source>
</evidence>
<dbReference type="Proteomes" id="UP000239156">
    <property type="component" value="Unassembled WGS sequence"/>
</dbReference>
<feature type="non-terminal residue" evidence="2">
    <location>
        <position position="1"/>
    </location>
</feature>
<comment type="caution">
    <text evidence="2">The sequence shown here is derived from an EMBL/GenBank/DDBJ whole genome shotgun (WGS) entry which is preliminary data.</text>
</comment>
<accession>A0A2S4VTF2</accession>
<sequence length="90" mass="9727">QAAASDNDIEINESQSDIAMATPSISQATSDLTKQPTNTENKSNQPSKKLKQTSNIWDHFTKKGTGTYYITLLSSSPDNGIMQSCNGAMQ</sequence>
<evidence type="ECO:0000313" key="3">
    <source>
        <dbReference type="Proteomes" id="UP000239156"/>
    </source>
</evidence>
<feature type="non-terminal residue" evidence="2">
    <location>
        <position position="90"/>
    </location>
</feature>
<protein>
    <submittedName>
        <fullName evidence="2">Uncharacterized protein</fullName>
    </submittedName>
</protein>
<feature type="region of interest" description="Disordered" evidence="1">
    <location>
        <begin position="1"/>
        <end position="54"/>
    </location>
</feature>
<name>A0A2S4VTF2_9BASI</name>
<proteinExistence type="predicted"/>
<organism evidence="2 3">
    <name type="scientific">Puccinia striiformis</name>
    <dbReference type="NCBI Taxonomy" id="27350"/>
    <lineage>
        <taxon>Eukaryota</taxon>
        <taxon>Fungi</taxon>
        <taxon>Dikarya</taxon>
        <taxon>Basidiomycota</taxon>
        <taxon>Pucciniomycotina</taxon>
        <taxon>Pucciniomycetes</taxon>
        <taxon>Pucciniales</taxon>
        <taxon>Pucciniaceae</taxon>
        <taxon>Puccinia</taxon>
    </lineage>
</organism>
<reference evidence="2" key="1">
    <citation type="submission" date="2017-12" db="EMBL/GenBank/DDBJ databases">
        <title>Gene loss provides genomic basis for host adaptation in cereal stripe rust fungi.</title>
        <authorList>
            <person name="Xia C."/>
        </authorList>
    </citation>
    <scope>NUCLEOTIDE SEQUENCE [LARGE SCALE GENOMIC DNA]</scope>
    <source>
        <strain evidence="2">93-210</strain>
    </source>
</reference>
<evidence type="ECO:0000313" key="2">
    <source>
        <dbReference type="EMBL" id="POW12788.1"/>
    </source>
</evidence>
<dbReference type="VEuPathDB" id="FungiDB:PSHT_08252"/>
<dbReference type="EMBL" id="PKSL01000029">
    <property type="protein sequence ID" value="POW12788.1"/>
    <property type="molecule type" value="Genomic_DNA"/>
</dbReference>
<gene>
    <name evidence="2" type="ORF">PSTT_04342</name>
</gene>
<feature type="compositionally biased region" description="Polar residues" evidence="1">
    <location>
        <begin position="12"/>
        <end position="54"/>
    </location>
</feature>
<dbReference type="AlphaFoldDB" id="A0A2S4VTF2"/>
<dbReference type="VEuPathDB" id="FungiDB:PSTT_04342"/>
<keyword evidence="3" id="KW-1185">Reference proteome</keyword>